<reference evidence="6 7" key="1">
    <citation type="submission" date="2019-03" db="EMBL/GenBank/DDBJ databases">
        <title>Comparative genomic analyses of the sweetpotato soil rot pathogen, Streptomyces ipomoeae.</title>
        <authorList>
            <person name="Ruschel Soares N."/>
            <person name="Badger J.H."/>
            <person name="Huguet-Tapia J.C."/>
            <person name="Clark C.A."/>
            <person name="Pettis G.S."/>
        </authorList>
    </citation>
    <scope>NUCLEOTIDE SEQUENCE [LARGE SCALE GENOMIC DNA]</scope>
    <source>
        <strain evidence="6 7">88-35</strain>
    </source>
</reference>
<evidence type="ECO:0008006" key="8">
    <source>
        <dbReference type="Google" id="ProtNLM"/>
    </source>
</evidence>
<keyword evidence="4" id="KW-0472">Membrane</keyword>
<feature type="region of interest" description="Disordered" evidence="5">
    <location>
        <begin position="276"/>
        <end position="301"/>
    </location>
</feature>
<dbReference type="Pfam" id="PF04140">
    <property type="entry name" value="ICMT"/>
    <property type="match status" value="1"/>
</dbReference>
<sequence length="344" mass="37412">MPLASAVACERLLELRLSWKNARWAKARGGVEYGQRHFPCMVAARIGLFIGILTEVALAHRHFIPVLGRIALGVQAVVHAGRWWCARSLGPRWNTHVIVVPGMPLVDRGPYRWLRHPNHMVVVAEGIALPLVHSAWLTALLFTAADAAVLTVRLRVENKALGLATQVRVAGCRVSALSGRPRLTLWRRHPARSTARTGRAPAPPGSRSRGFLAYARWRAGTGGRTPEGERGGPPTPPLRGGTMRQTGPTGAKTAMSKEMQDCVDACMACHSVRDHIRRGQRRHTRAPHHQGGRRAGKLPAAQAAPSAYPRLSGAARHQAVGRGHVCRRRSAVSCRPGCRTTRGS</sequence>
<accession>A0AAE9B031</accession>
<dbReference type="AlphaFoldDB" id="A0AAE9B031"/>
<dbReference type="Gene3D" id="1.20.120.1630">
    <property type="match status" value="1"/>
</dbReference>
<evidence type="ECO:0000256" key="3">
    <source>
        <dbReference type="ARBA" id="ARBA00022989"/>
    </source>
</evidence>
<organism evidence="6 7">
    <name type="scientific">Streptomyces ipomoeae</name>
    <dbReference type="NCBI Taxonomy" id="103232"/>
    <lineage>
        <taxon>Bacteria</taxon>
        <taxon>Bacillati</taxon>
        <taxon>Actinomycetota</taxon>
        <taxon>Actinomycetes</taxon>
        <taxon>Kitasatosporales</taxon>
        <taxon>Streptomycetaceae</taxon>
        <taxon>Streptomyces</taxon>
    </lineage>
</organism>
<proteinExistence type="predicted"/>
<dbReference type="GO" id="GO:0004671">
    <property type="term" value="F:protein C-terminal S-isoprenylcysteine carboxyl O-methyltransferase activity"/>
    <property type="evidence" value="ECO:0007669"/>
    <property type="project" value="InterPro"/>
</dbReference>
<feature type="region of interest" description="Disordered" evidence="5">
    <location>
        <begin position="190"/>
        <end position="209"/>
    </location>
</feature>
<dbReference type="GO" id="GO:0016020">
    <property type="term" value="C:membrane"/>
    <property type="evidence" value="ECO:0007669"/>
    <property type="project" value="UniProtKB-SubCell"/>
</dbReference>
<evidence type="ECO:0000256" key="1">
    <source>
        <dbReference type="ARBA" id="ARBA00004141"/>
    </source>
</evidence>
<comment type="caution">
    <text evidence="6">The sequence shown here is derived from an EMBL/GenBank/DDBJ whole genome shotgun (WGS) entry which is preliminary data.</text>
</comment>
<keyword evidence="2" id="KW-0812">Transmembrane</keyword>
<feature type="compositionally biased region" description="Basic residues" evidence="5">
    <location>
        <begin position="276"/>
        <end position="296"/>
    </location>
</feature>
<dbReference type="InterPro" id="IPR007269">
    <property type="entry name" value="ICMT_MeTrfase"/>
</dbReference>
<comment type="subcellular location">
    <subcellularLocation>
        <location evidence="1">Membrane</location>
        <topology evidence="1">Multi-pass membrane protein</topology>
    </subcellularLocation>
</comment>
<keyword evidence="3" id="KW-1133">Transmembrane helix</keyword>
<dbReference type="EMBL" id="SPAZ01000175">
    <property type="protein sequence ID" value="TQE32152.1"/>
    <property type="molecule type" value="Genomic_DNA"/>
</dbReference>
<evidence type="ECO:0000256" key="2">
    <source>
        <dbReference type="ARBA" id="ARBA00022692"/>
    </source>
</evidence>
<evidence type="ECO:0000313" key="7">
    <source>
        <dbReference type="Proteomes" id="UP000318720"/>
    </source>
</evidence>
<feature type="region of interest" description="Disordered" evidence="5">
    <location>
        <begin position="220"/>
        <end position="256"/>
    </location>
</feature>
<protein>
    <recommendedName>
        <fullName evidence="8">Isoprenylcysteine carboxylmethyltransferase family protein</fullName>
    </recommendedName>
</protein>
<evidence type="ECO:0000256" key="4">
    <source>
        <dbReference type="ARBA" id="ARBA00023136"/>
    </source>
</evidence>
<name>A0AAE9B031_9ACTN</name>
<dbReference type="Proteomes" id="UP000318720">
    <property type="component" value="Unassembled WGS sequence"/>
</dbReference>
<gene>
    <name evidence="6" type="ORF">Sipo8835_21280</name>
</gene>
<evidence type="ECO:0000256" key="5">
    <source>
        <dbReference type="SAM" id="MobiDB-lite"/>
    </source>
</evidence>
<evidence type="ECO:0000313" key="6">
    <source>
        <dbReference type="EMBL" id="TQE32152.1"/>
    </source>
</evidence>